<evidence type="ECO:0000313" key="9">
    <source>
        <dbReference type="Proteomes" id="UP001187343"/>
    </source>
</evidence>
<dbReference type="FunFam" id="3.40.30.10:FF:000245">
    <property type="entry name" value="Thioredoxin"/>
    <property type="match status" value="1"/>
</dbReference>
<dbReference type="Pfam" id="PF25106">
    <property type="entry name" value="VWA_4"/>
    <property type="match status" value="6"/>
</dbReference>
<dbReference type="InterPro" id="IPR056475">
    <property type="entry name" value="GBD_Hemicentin/VWA7"/>
</dbReference>
<reference evidence="8" key="1">
    <citation type="submission" date="2023-08" db="EMBL/GenBank/DDBJ databases">
        <title>Chromosome-level Genome Assembly of mud carp (Cirrhinus molitorella).</title>
        <authorList>
            <person name="Liu H."/>
        </authorList>
    </citation>
    <scope>NUCLEOTIDE SEQUENCE</scope>
    <source>
        <strain evidence="8">Prfri</strain>
        <tissue evidence="8">Muscle</tissue>
    </source>
</reference>
<dbReference type="InterPro" id="IPR013766">
    <property type="entry name" value="Thioredoxin_domain"/>
</dbReference>
<evidence type="ECO:0000256" key="1">
    <source>
        <dbReference type="ARBA" id="ARBA00004613"/>
    </source>
</evidence>
<dbReference type="Pfam" id="PF23560">
    <property type="entry name" value="GBD_Hemicentin"/>
    <property type="match status" value="5"/>
</dbReference>
<keyword evidence="9" id="KW-1185">Reference proteome</keyword>
<protein>
    <recommendedName>
        <fullName evidence="7">Thioredoxin domain-containing protein</fullName>
    </recommendedName>
</protein>
<feature type="region of interest" description="Disordered" evidence="6">
    <location>
        <begin position="1899"/>
        <end position="1924"/>
    </location>
</feature>
<dbReference type="Pfam" id="PF23619">
    <property type="entry name" value="Ig_VWA7"/>
    <property type="match status" value="5"/>
</dbReference>
<gene>
    <name evidence="8" type="ORF">Q8A67_004879</name>
</gene>
<name>A0AA88QB62_9TELE</name>
<dbReference type="SUPFAM" id="SSF53300">
    <property type="entry name" value="vWA-like"/>
    <property type="match status" value="3"/>
</dbReference>
<keyword evidence="3" id="KW-0732">Signal</keyword>
<evidence type="ECO:0000256" key="2">
    <source>
        <dbReference type="ARBA" id="ARBA00022525"/>
    </source>
</evidence>
<sequence>MIIVIEDQESFDKALAEAGDKLVVVDFTATWCGPCQSIAPFYKGLSESPDNANVVFLKVDVDDAQDVAQSCEVKCMPTFHFYKNGKKLDEFSGSNQAKLEDMGSLFQLHQAAAFKIVPADGSLTHHQITEAAFFRKMMEVCRDVATSRGKDFILPINSKLTANTVQKACSNSYSNLLKLSTFNLAVVQTSLSNTAVDRKQFSTAHHFDNEDFKNGRDLITQGIAAVKVNIKNGKFLSARTRLGAVCHTLQDFYSHSNWVELGSTAPFSTLIKPELPLNNLAGPNTKTCKSCVGKNCTDNILPEVLQQKILTSGYFRLFSSSKPAGKCSHGGFFDRTSLREPTGGINKDDISSDHGFLHIRAAEMAIKATMELLEDIRLATDDQTFLRLMGLNQTSVLAFVFDVTGSLSNYIEVFKRVSFSIIDSRRGTSEEPSEYILVPFNEQGSGPLLRTENADTFKEHINSISASVRGSFSNMCLSGLLLTLPQAPPSSDIFVFTDASAKDSELKSAVEALIESTKSTVNFLLANSFSLHSEKDVSSTSLVSLSDIQLYRDLAHVSGGQTIEVTNTTVSQVTAVIKDAFTSDLVTVRQIKRSSSKPENFTFVLDPTLSNVKVYVTGNSLDFTLYSPTGVSQSGSVADGPLGRILTIGNLRRVKLNSAKQTGVWMITVNSTSSYTIKVIGQSPVDILFYFVEIFKGGHEDSWGQRFTRPFIGRNATFFVSVSGRDSVTVTDVLLVEASGSDVVSGTIKSVGATDFLVNIDRIPEWPFVVQLKGLLNDSSSASQFQRQSPVHHKGSRITVTAQSQNIIQPGVPLSLNFTLTTNTTGGNYTIRVRTDQGFSVSFHSSLTLRPGGSAQGSVTLTAPFDTESGTDVTLTIEAEAPGSTDLNYITLQLTGSLFHTPQAAAFKIFPSDGSLTHQQITEAAFLRKMAEVCRNAATAQGKDFTLPINNKLTPTTVQRACSNSYSTLLKLSTFNLAVVHTSLSNAAVDRKQLSTAHHFDSEDFKNGRDLITQGVAAVKVSIKKGNYLSARTSLGAVCHTLQDFYSHSNWMELGNTAPFSTLIKPERPFDNLAGPNTKTCKSCVGDNCSDNILTDVLQQKLLTSGYFDFIFSNKPAGKCSHGGFFDRTSSKEPTGGINKDDISSNHGFLHLRAADMAINATMELLEDIRLATGDQAFLRLMGLSQTSVLAFVFDITGIVSYYIAEAKKVFFNIIDSRKGTSEEPSEYILVVFNDQDFRLVIRTGDADKFKEQINSLSASDSLNPGMCLSGLLLTLTRAPPSSDIFVFTEASAKDTELKSTVAAMMQITQSKVTFLLTNSISTRSQQNVSLSRLSQSDIQLYRDLAQVSGGQTIEVTNSTFSQATSVITDVIATDLVTVLQVERNFSKAENFLFVLDPTLSNVTVYITGDSPVFTLYSPTGVSQSGSVADGPLGNIQTVGNLKRVKLNSDNQTGEWKLTINSTSSYSLKVIGQSSVDVLFYFVEIVEGGHGDSWGQRFTRPFTGRNATFYVSVTGRDSVTVSDVLLVEASGSGIVNGTIKSVGATEFLVSIDSIPEWPFVVQLKGLLNDSSVVSRFQRQSSTQHKGSRITVTAQSQNTAQPGVPLSLNFTVATNITGGTYTIRARTDQGFSMSFSSSLTLGSGGSAQGSVTLTAPFDTESGTDVALTIEAEAPGSTDLNYITLQLTVAAFKPLLQGGSLTHREITQLAILHKTAEVCRDIAIAQGRDFTLPINNRLTPPAVQRACSASSSSALGSLGFYSAITATYLSNAAIDAVFVLSKTHHIDNEAFSEGRDLIIRGVAAVKASMQQGSYISARITLGALCHTLQDFYSHSNWVELGNTAPFRTLIKPELPLNNIADPSTPTCRSCIGPNCADNILPEILLQKKLTSGYFSIFSSTKPAGKCSHGGSLDRTSSSEPTGGINKDDISSDHGFLHLRAADMAINATVEVLQDIRLATGDQAFLQLMGLSQTSVLAFVIDTTGSMSDDIEEAKRVSFNIIDSRRGTPEEPSEYILVPFNDPARLRNYNNLEVLLSCFMVLQLALAGAPPSSDIFVFTDAAAKDLALQSTIRVMIEHTKSTVTFLLTNPFSFRRRRDVSQSQSFTSRSISESEIQLYRDLAHVSGGQAIEVTKATLSQATAVITDASTAALVMLFQVVRSPAIAENFSFVLDSSLFNVTVYVTGDSPVFTIYSPTGVSQSGSVADGPLGSILTVGNLKRVKLNSDNQTGEWKISIDSTNFYSLKVTGQSSVNFLFNFVEQLEGGDFTPKASRPFMGRNTTLFVSVTGGDSVTVTDVLLVEASGSNIINGTIKTLGATDFLVNIDRIPEWTFVVQLKGLLIDSNRSLPSRFQRQSPTQQQGSRVTITVQPSSTIEPGIPLVLNFTLVTNATGGNYTIRARTDRSFSGSAEGTVTLTAPSDTESGTDVTLTIEAEDSESGDSNYVAMRFTVMTKVTDFSSPVCQVVSIKTDCPVECSRASWGLSANLTDINGTGIAGVSLSRGNGSLSLSNVMNPDGTNVTVASYNASCCSQEVELVAVDRVGNVGTCFASIRSPSTTISPNGSYSVSFSMCLALVGLIVSFLYGREELKSGYNIQTEPANTLHPSKVYSKSSSTAMVSLFVVAVFLLQGSLFQPPQAAAFKIIPSGGSLTHHRITEAAFLRKMAEVCRNVATARGKYFTLHIDSKLTATTVQRACSSSYSSLLKLSTFNLAIVQTSLSNAAVDGNQFSTAHHFDNEDFKNGRDLITQGVAAVKFSIKKGNYLSARNSLGAACHTLQDFYSHSNWVELGNTAPLRTLIKPELPFNNLAGPNTKTCQSCVGKNCSNNILPEVIQHKKLTSGYFRLHSSSKPAGKCSHGGILDRTSSKEPTGGINKDDISSSHGFLHMRAAEMAIRATMELLEDIRLATGNVAFLRLMGLTQTSVLAFVIDITGSLPNYIEVFKEVCFSIIDRRRGTSEEPSEYVLVTFNVQGFGPLIRTGNADIFKKHINSLSASDGGNFSDMCLSGLLLTLTQAPTSSDIFVFTDASAKDSELKSAVEAMIESTKSTVNFLLASSFSLHSEKDAQLYRDLAHVSGGQTIEVTNTILSQANEVITDAIAAELVTVLQIKRSSSKVENFTFVLDPTLSNVKVYVTGDSLVFTLYSPTGVSQSGSMADGPLGSILTVGNLRRVKLNSANQTGVWMISVNSTSSYTLKVIGQSSVDVLFYFVEIFNEGHEYSWGQSFTRPLIGQNATFYVSVTGRDSVTVSEVLLVEASGSGVVNGTIKSVGATDFLVNIDRIPEWAFVVQLKGLLNDSSVVCRFQRQSPTHKGSRITIMAQSQNIIQPGVSFSLNFIVGSNTTGGNYTIRARTDQGFSMSFPSFLTLGTGGSAQGSVTLTAPSNTETWTVAVFLFCGTLFQPPQVAAFKPLFQGGSLTHREITQMAILRKTAEVCHDIATAQGHNFTLPINNRLTPSDVQKACSVSSASSSALSSLGFCLAMTEIYLSNAAVDLVFIMSAAHHIDNEAFSEGRDLITRGVAAVKASMQQGGYITARITLGALCHTLQDFYSHSNWVELGNTAPFSTLIKPELPLNNTADPSTPTCKNCTGTNCSDNILPEILWHKKLTSGYFSIFTSTKPAGKCSHGGFFDRTSSREPTGGINKDDINADHGFLHQHAAEMAINATVEVLQDIRLNIGDQAFLQLVGLSQTSVLAFVIDTTGSMSDDIEEAKRVIFSIIDSRRGTPEPLEYILVPFNDPDFGPLTRTEDADIFKERINSLSTFDGGDLPEMCLSGLLLALAGAPPSSDIFVFTDAAAKDSELKNTIRAMIERTKSTVTFMLINPFSFRRRRDVLQSQSFTSRSISKSEKQLYRDLAHVSGGQTIEFTKATLSQATAVITDASTSDLVTLLQVVRSPAIADFFSFILDPSLSNVTVYVSGDSPVFTIYSPTGVSQSGSVADGPLGSIQSVGNLKRVKLNSDNQTGEWKIRISSTLFYSLIVTGQSSVNFLFNFVEQSEGGIFTPKANRPFIGRNATLFVSVTGADSVTVTDVLLVEASGSAVVNGTIKSLGATDFLVNIDRIPEWAFVVQLKGLLNDSTPSLPSRFQRQSPTQQQGSRVTITAQPSSTIEPGIPFVLNFTLVTNATGGNYTIRARTDRSFNVSFPSSLDMAIERSAQGTVTLIAPSNTVSGTDVTLTIEAEDSESGDSNYVAVRFTVMTKVTDFSSPICQILSIKADCPVKCSRASWELSANLTDGNGTGIAKVSLSRGNGHLSLSNVISADGTNVTVASYNASCCSQEVELVAVDKVGNVGTCFTSIRSPSTVVSSSASYSVSFSMCIFYLGCAHAEATIEEPNCPHCDIISVRILSRRIAFVLSDTLTPHPPPFSSDSMKETMATGHKGQHCWE</sequence>
<evidence type="ECO:0000256" key="6">
    <source>
        <dbReference type="SAM" id="MobiDB-lite"/>
    </source>
</evidence>
<dbReference type="InterPro" id="IPR052577">
    <property type="entry name" value="VWA7"/>
</dbReference>
<evidence type="ECO:0000313" key="8">
    <source>
        <dbReference type="EMBL" id="KAK2909042.1"/>
    </source>
</evidence>
<dbReference type="PROSITE" id="PS00194">
    <property type="entry name" value="THIOREDOXIN_1"/>
    <property type="match status" value="1"/>
</dbReference>
<dbReference type="SUPFAM" id="SSF52833">
    <property type="entry name" value="Thioredoxin-like"/>
    <property type="match status" value="1"/>
</dbReference>
<dbReference type="Pfam" id="PF25107">
    <property type="entry name" value="VWA7_N"/>
    <property type="match status" value="5"/>
</dbReference>
<dbReference type="InterPro" id="IPR036249">
    <property type="entry name" value="Thioredoxin-like_sf"/>
</dbReference>
<comment type="subcellular location">
    <subcellularLocation>
        <location evidence="1">Secreted</location>
    </subcellularLocation>
</comment>
<evidence type="ECO:0000259" key="7">
    <source>
        <dbReference type="PROSITE" id="PS51352"/>
    </source>
</evidence>
<feature type="domain" description="Thioredoxin" evidence="7">
    <location>
        <begin position="1"/>
        <end position="111"/>
    </location>
</feature>
<keyword evidence="5" id="KW-0325">Glycoprotein</keyword>
<feature type="region of interest" description="Disordered" evidence="6">
    <location>
        <begin position="2849"/>
        <end position="2868"/>
    </location>
</feature>
<dbReference type="GO" id="GO:0005576">
    <property type="term" value="C:extracellular region"/>
    <property type="evidence" value="ECO:0007669"/>
    <property type="project" value="UniProtKB-SubCell"/>
</dbReference>
<dbReference type="Gene3D" id="3.40.50.410">
    <property type="entry name" value="von Willebrand factor, type A domain"/>
    <property type="match status" value="1"/>
</dbReference>
<accession>A0AA88QB62</accession>
<evidence type="ECO:0000256" key="5">
    <source>
        <dbReference type="ARBA" id="ARBA00023180"/>
    </source>
</evidence>
<keyword evidence="2" id="KW-0964">Secreted</keyword>
<evidence type="ECO:0000256" key="4">
    <source>
        <dbReference type="ARBA" id="ARBA00023157"/>
    </source>
</evidence>
<proteinExistence type="predicted"/>
<dbReference type="InterPro" id="IPR036465">
    <property type="entry name" value="vWFA_dom_sf"/>
</dbReference>
<dbReference type="Proteomes" id="UP001187343">
    <property type="component" value="Unassembled WGS sequence"/>
</dbReference>
<organism evidence="8 9">
    <name type="scientific">Cirrhinus molitorella</name>
    <name type="common">mud carp</name>
    <dbReference type="NCBI Taxonomy" id="172907"/>
    <lineage>
        <taxon>Eukaryota</taxon>
        <taxon>Metazoa</taxon>
        <taxon>Chordata</taxon>
        <taxon>Craniata</taxon>
        <taxon>Vertebrata</taxon>
        <taxon>Euteleostomi</taxon>
        <taxon>Actinopterygii</taxon>
        <taxon>Neopterygii</taxon>
        <taxon>Teleostei</taxon>
        <taxon>Ostariophysi</taxon>
        <taxon>Cypriniformes</taxon>
        <taxon>Cyprinidae</taxon>
        <taxon>Labeoninae</taxon>
        <taxon>Labeonini</taxon>
        <taxon>Cirrhinus</taxon>
    </lineage>
</organism>
<dbReference type="InterPro" id="IPR017937">
    <property type="entry name" value="Thioredoxin_CS"/>
</dbReference>
<dbReference type="InterPro" id="IPR056861">
    <property type="entry name" value="HMCN1-like_VWA"/>
</dbReference>
<dbReference type="Gene3D" id="2.60.40.1180">
    <property type="entry name" value="Golgi alpha-mannosidase II"/>
    <property type="match status" value="3"/>
</dbReference>
<comment type="caution">
    <text evidence="8">The sequence shown here is derived from an EMBL/GenBank/DDBJ whole genome shotgun (WGS) entry which is preliminary data.</text>
</comment>
<dbReference type="EMBL" id="JAUYZG010000004">
    <property type="protein sequence ID" value="KAK2909042.1"/>
    <property type="molecule type" value="Genomic_DNA"/>
</dbReference>
<keyword evidence="4" id="KW-1015">Disulfide bond</keyword>
<dbReference type="CDD" id="cd02947">
    <property type="entry name" value="TRX_family"/>
    <property type="match status" value="1"/>
</dbReference>
<dbReference type="InterPro" id="IPR013780">
    <property type="entry name" value="Glyco_hydro_b"/>
</dbReference>
<dbReference type="PANTHER" id="PTHR14905">
    <property type="entry name" value="NG37"/>
    <property type="match status" value="1"/>
</dbReference>
<dbReference type="PROSITE" id="PS51352">
    <property type="entry name" value="THIOREDOXIN_2"/>
    <property type="match status" value="1"/>
</dbReference>
<dbReference type="InterPro" id="IPR057615">
    <property type="entry name" value="Ig_VWA7"/>
</dbReference>
<dbReference type="Gene3D" id="3.40.30.10">
    <property type="entry name" value="Glutaredoxin"/>
    <property type="match status" value="1"/>
</dbReference>
<dbReference type="PANTHER" id="PTHR14905:SF18">
    <property type="entry name" value="VON WILLEBRAND FACTOR A DOMAIN-CONTAINING 10, TANDEM DUPLICATE 1-RELATED"/>
    <property type="match status" value="1"/>
</dbReference>
<dbReference type="Pfam" id="PF00085">
    <property type="entry name" value="Thioredoxin"/>
    <property type="match status" value="1"/>
</dbReference>
<dbReference type="InterPro" id="IPR056862">
    <property type="entry name" value="VWA7_N"/>
</dbReference>
<evidence type="ECO:0000256" key="3">
    <source>
        <dbReference type="ARBA" id="ARBA00022729"/>
    </source>
</evidence>